<dbReference type="RefSeq" id="WP_041866878.1">
    <property type="nucleotide sequence ID" value="NC_007712.1"/>
</dbReference>
<proteinExistence type="predicted"/>
<dbReference type="EMBL" id="LN854557">
    <property type="protein sequence ID" value="CRL45174.1"/>
    <property type="molecule type" value="Genomic_DNA"/>
</dbReference>
<evidence type="ECO:0008006" key="4">
    <source>
        <dbReference type="Google" id="ProtNLM"/>
    </source>
</evidence>
<keyword evidence="1" id="KW-0812">Transmembrane</keyword>
<protein>
    <recommendedName>
        <fullName evidence="4">Hemolysin XhlA</fullName>
    </recommendedName>
</protein>
<name>A0A193QJ12_SODGM</name>
<evidence type="ECO:0000256" key="1">
    <source>
        <dbReference type="SAM" id="Phobius"/>
    </source>
</evidence>
<gene>
    <name evidence="2" type="ORF">SGGMMB4_02720</name>
</gene>
<evidence type="ECO:0000313" key="3">
    <source>
        <dbReference type="Proteomes" id="UP000245838"/>
    </source>
</evidence>
<feature type="transmembrane region" description="Helical" evidence="1">
    <location>
        <begin position="61"/>
        <end position="79"/>
    </location>
</feature>
<dbReference type="BioCyc" id="SGLO343509:SGP1_RS10530-MONOMER"/>
<accession>A0A193QJ12</accession>
<keyword evidence="1" id="KW-1133">Transmembrane helix</keyword>
<reference evidence="2 3" key="1">
    <citation type="submission" date="2015-05" db="EMBL/GenBank/DDBJ databases">
        <authorList>
            <person name="Goodhead I."/>
        </authorList>
    </citation>
    <scope>NUCLEOTIDE SEQUENCE [LARGE SCALE GENOMIC DNA]</scope>
    <source>
        <strain evidence="3">morsitans</strain>
    </source>
</reference>
<dbReference type="AlphaFoldDB" id="A0A193QJ12"/>
<organism evidence="2 3">
    <name type="scientific">Sodalis glossinidius (strain morsitans)</name>
    <dbReference type="NCBI Taxonomy" id="343509"/>
    <lineage>
        <taxon>Bacteria</taxon>
        <taxon>Pseudomonadati</taxon>
        <taxon>Pseudomonadota</taxon>
        <taxon>Gammaproteobacteria</taxon>
        <taxon>Enterobacterales</taxon>
        <taxon>Bruguierivoracaceae</taxon>
        <taxon>Sodalis</taxon>
    </lineage>
</organism>
<keyword evidence="1" id="KW-0472">Membrane</keyword>
<dbReference type="Proteomes" id="UP000245838">
    <property type="component" value="Chromosome sggmmb4_Chromosome"/>
</dbReference>
<evidence type="ECO:0000313" key="2">
    <source>
        <dbReference type="EMBL" id="CRL45174.1"/>
    </source>
</evidence>
<sequence>MSGIEARVITLEDSVKEVQKELTILNTKADNFATKVGLEKVRVEIEKMHVGILHQMKNHTLWLIGVLISIASVTVAKLIF</sequence>